<dbReference type="CDD" id="cd04726">
    <property type="entry name" value="KGPDC_HPS"/>
    <property type="match status" value="1"/>
</dbReference>
<dbReference type="InterPro" id="IPR013785">
    <property type="entry name" value="Aldolase_TIM"/>
</dbReference>
<evidence type="ECO:0000313" key="4">
    <source>
        <dbReference type="EMBL" id="BFH73262.1"/>
    </source>
</evidence>
<dbReference type="InterPro" id="IPR001754">
    <property type="entry name" value="OMPdeCOase_dom"/>
</dbReference>
<proteinExistence type="predicted"/>
<organism evidence="4">
    <name type="scientific">Sulfurisphaera javensis</name>
    <dbReference type="NCBI Taxonomy" id="2049879"/>
    <lineage>
        <taxon>Archaea</taxon>
        <taxon>Thermoproteota</taxon>
        <taxon>Thermoprotei</taxon>
        <taxon>Sulfolobales</taxon>
        <taxon>Sulfolobaceae</taxon>
        <taxon>Sulfurisphaera</taxon>
    </lineage>
</organism>
<dbReference type="KEGG" id="sjv:SJAV_12060"/>
<name>A0AAT9GQZ0_9CREN</name>
<dbReference type="InterPro" id="IPR011060">
    <property type="entry name" value="RibuloseP-bd_barrel"/>
</dbReference>
<accession>A0AAT9GQZ0</accession>
<dbReference type="PANTHER" id="PTHR35039">
    <property type="entry name" value="3-KETO-L-GULONATE-6-PHOSPHATE DECARBOXYLASE SGBH-RELATED"/>
    <property type="match status" value="1"/>
</dbReference>
<keyword evidence="1" id="KW-0456">Lyase</keyword>
<dbReference type="GO" id="GO:0033982">
    <property type="term" value="F:3-dehydro-L-gulonate-6-phosphate decarboxylase activity"/>
    <property type="evidence" value="ECO:0007669"/>
    <property type="project" value="TreeGrafter"/>
</dbReference>
<dbReference type="EMBL" id="AP031322">
    <property type="protein sequence ID" value="BFH73262.1"/>
    <property type="molecule type" value="Genomic_DNA"/>
</dbReference>
<dbReference type="FunFam" id="3.20.20.70:FF:000022">
    <property type="entry name" value="3-keto-L-gulonate-6-phosphate decarboxylase UlaD"/>
    <property type="match status" value="1"/>
</dbReference>
<sequence length="231" mass="24831">MKKYLAGGMMELLEKLLKGKNLQVALDFIDLKNAEEVAKQSIDGGVDIVEIGTPLVKSTGIEGIKKIKKIAQSKIILVDTKTADAGDVEAEIVNLGGGNIMTVLGIMDDSTIESAVKKAHEYGILVQADLINVKDVVGRAKEIKKLGVDIIGLHVGLDVQKKRGITIRDLKNEIKMVSELGVIISVAGGLNKNNIIDLLDLPINIYVVGGAITRSKNPFEETKEIVKIIKG</sequence>
<dbReference type="SMART" id="SM00934">
    <property type="entry name" value="OMPdecase"/>
    <property type="match status" value="1"/>
</dbReference>
<gene>
    <name evidence="4" type="primary">hxlA</name>
    <name evidence="4" type="ORF">SJAV_12060</name>
</gene>
<dbReference type="SUPFAM" id="SSF51366">
    <property type="entry name" value="Ribulose-phoshate binding barrel"/>
    <property type="match status" value="1"/>
</dbReference>
<evidence type="ECO:0000259" key="3">
    <source>
        <dbReference type="SMART" id="SM00934"/>
    </source>
</evidence>
<feature type="domain" description="Orotidine 5'-phosphate decarboxylase" evidence="3">
    <location>
        <begin position="21"/>
        <end position="225"/>
    </location>
</feature>
<dbReference type="GO" id="GO:0006207">
    <property type="term" value="P:'de novo' pyrimidine nucleobase biosynthetic process"/>
    <property type="evidence" value="ECO:0007669"/>
    <property type="project" value="InterPro"/>
</dbReference>
<dbReference type="GO" id="GO:0019854">
    <property type="term" value="P:L-ascorbic acid catabolic process"/>
    <property type="evidence" value="ECO:0007669"/>
    <property type="project" value="TreeGrafter"/>
</dbReference>
<dbReference type="GO" id="GO:0004590">
    <property type="term" value="F:orotidine-5'-phosphate decarboxylase activity"/>
    <property type="evidence" value="ECO:0007669"/>
    <property type="project" value="InterPro"/>
</dbReference>
<dbReference type="InterPro" id="IPR041710">
    <property type="entry name" value="HPS/KGPDC"/>
</dbReference>
<evidence type="ECO:0000256" key="2">
    <source>
        <dbReference type="ARBA" id="ARBA00023277"/>
    </source>
</evidence>
<dbReference type="AlphaFoldDB" id="A0AAT9GQZ0"/>
<dbReference type="PANTHER" id="PTHR35039:SF3">
    <property type="entry name" value="3-KETO-L-GULONATE-6-PHOSPHATE DECARBOXYLASE SGBH-RELATED"/>
    <property type="match status" value="1"/>
</dbReference>
<evidence type="ECO:0000256" key="1">
    <source>
        <dbReference type="ARBA" id="ARBA00023239"/>
    </source>
</evidence>
<protein>
    <submittedName>
        <fullName evidence="4">3-hexulose-6-phosphate synthase</fullName>
    </submittedName>
</protein>
<dbReference type="Pfam" id="PF00215">
    <property type="entry name" value="OMPdecase"/>
    <property type="match status" value="1"/>
</dbReference>
<reference evidence="4" key="1">
    <citation type="submission" date="2024-03" db="EMBL/GenBank/DDBJ databases">
        <title>Complete genome sequence of Sulfurisphaera javensis strain KD-1.</title>
        <authorList>
            <person name="Sakai H."/>
            <person name="Nur N."/>
            <person name="Suwanto A."/>
            <person name="Kurosawa N."/>
        </authorList>
    </citation>
    <scope>NUCLEOTIDE SEQUENCE</scope>
    <source>
        <strain evidence="4">KD-1</strain>
    </source>
</reference>
<dbReference type="Gene3D" id="3.20.20.70">
    <property type="entry name" value="Aldolase class I"/>
    <property type="match status" value="1"/>
</dbReference>
<keyword evidence="2" id="KW-0119">Carbohydrate metabolism</keyword>